<accession>A0A2V3W7K0</accession>
<protein>
    <recommendedName>
        <fullName evidence="3">TRAP transporter TAXI family solute receptor</fullName>
    </recommendedName>
</protein>
<evidence type="ECO:0000313" key="1">
    <source>
        <dbReference type="EMBL" id="PXW89566.1"/>
    </source>
</evidence>
<comment type="caution">
    <text evidence="1">The sequence shown here is derived from an EMBL/GenBank/DDBJ whole genome shotgun (WGS) entry which is preliminary data.</text>
</comment>
<gene>
    <name evidence="1" type="ORF">DFR56_102344</name>
</gene>
<evidence type="ECO:0000313" key="2">
    <source>
        <dbReference type="Proteomes" id="UP000247978"/>
    </source>
</evidence>
<dbReference type="OrthoDB" id="9776669at2"/>
<dbReference type="EMBL" id="QJJQ01000002">
    <property type="protein sequence ID" value="PXW89566.1"/>
    <property type="molecule type" value="Genomic_DNA"/>
</dbReference>
<dbReference type="RefSeq" id="WP_110394275.1">
    <property type="nucleotide sequence ID" value="NZ_JADIJL010000001.1"/>
</dbReference>
<dbReference type="Pfam" id="PF16868">
    <property type="entry name" value="NMT1_3"/>
    <property type="match status" value="2"/>
</dbReference>
<dbReference type="PANTHER" id="PTHR42941">
    <property type="entry name" value="SLL1037 PROTEIN"/>
    <property type="match status" value="1"/>
</dbReference>
<dbReference type="Proteomes" id="UP000247978">
    <property type="component" value="Unassembled WGS sequence"/>
</dbReference>
<reference evidence="1 2" key="1">
    <citation type="submission" date="2018-05" db="EMBL/GenBank/DDBJ databases">
        <title>Genomic Encyclopedia of Type Strains, Phase IV (KMG-IV): sequencing the most valuable type-strain genomes for metagenomic binning, comparative biology and taxonomic classification.</title>
        <authorList>
            <person name="Goeker M."/>
        </authorList>
    </citation>
    <scope>NUCLEOTIDE SEQUENCE [LARGE SCALE GENOMIC DNA]</scope>
    <source>
        <strain evidence="1 2">DSM 28556</strain>
    </source>
</reference>
<proteinExistence type="predicted"/>
<sequence>MRKTRLFTVMMVLVGLILVLAACGGSSSTSGGAKDAKIAIGPAASETNTVSKILLAAHGLEEGDYQVYQEGFGDAADLVQDGNIDISIGILGLPAGSIESLQASAGDVVMLGLSEEAIEEMEANTGYERYTIPQDSYDFLESDIETVAAYAVLMGNTDTIDEELGYELARIMVEHANEVTHAQGAEMTLENALNGAEGLPIHPGAKRYYEEQGLTVDNPVADLTADEADRKTEFILGTGSQGGTYYPLGGEIANVWNNHLDSNFTNMETGASVENLATIGEGEMDLGMAVHVPSLAAINGEGDFEGNVIENVAFIGHIYPEIVQIVTRETTGITSLDGK</sequence>
<name>A0A2V3W7K0_9BACI</name>
<dbReference type="Gene3D" id="3.40.190.10">
    <property type="entry name" value="Periplasmic binding protein-like II"/>
    <property type="match status" value="2"/>
</dbReference>
<dbReference type="NCBIfam" id="TIGR02122">
    <property type="entry name" value="TRAP_TAXI"/>
    <property type="match status" value="2"/>
</dbReference>
<dbReference type="PANTHER" id="PTHR42941:SF1">
    <property type="entry name" value="SLL1037 PROTEIN"/>
    <property type="match status" value="1"/>
</dbReference>
<dbReference type="SUPFAM" id="SSF53850">
    <property type="entry name" value="Periplasmic binding protein-like II"/>
    <property type="match status" value="2"/>
</dbReference>
<dbReference type="PROSITE" id="PS51257">
    <property type="entry name" value="PROKAR_LIPOPROTEIN"/>
    <property type="match status" value="1"/>
</dbReference>
<organism evidence="1 2">
    <name type="scientific">Pseudogracilibacillus auburnensis</name>
    <dbReference type="NCBI Taxonomy" id="1494959"/>
    <lineage>
        <taxon>Bacteria</taxon>
        <taxon>Bacillati</taxon>
        <taxon>Bacillota</taxon>
        <taxon>Bacilli</taxon>
        <taxon>Bacillales</taxon>
        <taxon>Bacillaceae</taxon>
        <taxon>Pseudogracilibacillus</taxon>
    </lineage>
</organism>
<dbReference type="InterPro" id="IPR011852">
    <property type="entry name" value="TRAP_TAXI"/>
</dbReference>
<evidence type="ECO:0008006" key="3">
    <source>
        <dbReference type="Google" id="ProtNLM"/>
    </source>
</evidence>
<keyword evidence="2" id="KW-1185">Reference proteome</keyword>
<dbReference type="AlphaFoldDB" id="A0A2V3W7K0"/>